<gene>
    <name evidence="1" type="ORF">SAMN05443575_1466</name>
</gene>
<protein>
    <submittedName>
        <fullName evidence="1">Uncharacterized protein</fullName>
    </submittedName>
</protein>
<proteinExistence type="predicted"/>
<evidence type="ECO:0000313" key="1">
    <source>
        <dbReference type="EMBL" id="SHG13419.1"/>
    </source>
</evidence>
<name>A0A1M5HBQ8_9ACTN</name>
<accession>A0A1M5HBQ8</accession>
<dbReference type="OrthoDB" id="4689672at2"/>
<dbReference type="Proteomes" id="UP000186132">
    <property type="component" value="Unassembled WGS sequence"/>
</dbReference>
<dbReference type="AlphaFoldDB" id="A0A1M5HBQ8"/>
<dbReference type="EMBL" id="FQVU01000002">
    <property type="protein sequence ID" value="SHG13419.1"/>
    <property type="molecule type" value="Genomic_DNA"/>
</dbReference>
<organism evidence="1 2">
    <name type="scientific">Jatrophihabitans endophyticus</name>
    <dbReference type="NCBI Taxonomy" id="1206085"/>
    <lineage>
        <taxon>Bacteria</taxon>
        <taxon>Bacillati</taxon>
        <taxon>Actinomycetota</taxon>
        <taxon>Actinomycetes</taxon>
        <taxon>Jatrophihabitantales</taxon>
        <taxon>Jatrophihabitantaceae</taxon>
        <taxon>Jatrophihabitans</taxon>
    </lineage>
</organism>
<sequence>MTEEVDTQYRACARDALQLYATATGQFAVPQEGTVKFQATFPLAMYALNQVHAALILAENKREYLAVANVRVAYEHAVTAQWVLFTRSAEEKLVGTLHRHNRFVVKDLATYANVPDELLTGFGEQGDPVMPNFKVQCEALNPSSDALISLYRNLTVGVHPSSATLAQHLTASHEHGITGVRLGAVQEAPVDTWMGCALSTLAAAFVIEVQREDQPRMPQVMALSEKYRVPFDLRR</sequence>
<dbReference type="RefSeq" id="WP_073388127.1">
    <property type="nucleotide sequence ID" value="NZ_FQVU01000002.1"/>
</dbReference>
<reference evidence="1 2" key="1">
    <citation type="submission" date="2016-11" db="EMBL/GenBank/DDBJ databases">
        <authorList>
            <person name="Jaros S."/>
            <person name="Januszkiewicz K."/>
            <person name="Wedrychowicz H."/>
        </authorList>
    </citation>
    <scope>NUCLEOTIDE SEQUENCE [LARGE SCALE GENOMIC DNA]</scope>
    <source>
        <strain evidence="1 2">DSM 45627</strain>
    </source>
</reference>
<evidence type="ECO:0000313" key="2">
    <source>
        <dbReference type="Proteomes" id="UP000186132"/>
    </source>
</evidence>
<keyword evidence="2" id="KW-1185">Reference proteome</keyword>